<dbReference type="Proteomes" id="UP000663844">
    <property type="component" value="Unassembled WGS sequence"/>
</dbReference>
<dbReference type="InterPro" id="IPR001375">
    <property type="entry name" value="Peptidase_S9_cat"/>
</dbReference>
<keyword evidence="2" id="KW-0812">Transmembrane</keyword>
<dbReference type="PANTHER" id="PTHR42776">
    <property type="entry name" value="SERINE PEPTIDASE S9 FAMILY MEMBER"/>
    <property type="match status" value="1"/>
</dbReference>
<dbReference type="SUPFAM" id="SSF53474">
    <property type="entry name" value="alpha/beta-Hydrolases"/>
    <property type="match status" value="1"/>
</dbReference>
<organism evidence="5 6">
    <name type="scientific">Adineta steineri</name>
    <dbReference type="NCBI Taxonomy" id="433720"/>
    <lineage>
        <taxon>Eukaryota</taxon>
        <taxon>Metazoa</taxon>
        <taxon>Spiralia</taxon>
        <taxon>Gnathifera</taxon>
        <taxon>Rotifera</taxon>
        <taxon>Eurotatoria</taxon>
        <taxon>Bdelloidea</taxon>
        <taxon>Adinetida</taxon>
        <taxon>Adinetidae</taxon>
        <taxon>Adineta</taxon>
    </lineage>
</organism>
<dbReference type="SUPFAM" id="SSF82171">
    <property type="entry name" value="DPP6 N-terminal domain-like"/>
    <property type="match status" value="1"/>
</dbReference>
<dbReference type="InterPro" id="IPR029058">
    <property type="entry name" value="AB_hydrolase_fold"/>
</dbReference>
<name>A0A819KPK2_9BILA</name>
<keyword evidence="3" id="KW-0732">Signal</keyword>
<evidence type="ECO:0000256" key="3">
    <source>
        <dbReference type="SAM" id="SignalP"/>
    </source>
</evidence>
<dbReference type="Gene3D" id="3.40.50.1820">
    <property type="entry name" value="alpha/beta hydrolase"/>
    <property type="match status" value="1"/>
</dbReference>
<evidence type="ECO:0000256" key="1">
    <source>
        <dbReference type="ARBA" id="ARBA00022801"/>
    </source>
</evidence>
<keyword evidence="2" id="KW-0472">Membrane</keyword>
<feature type="domain" description="Peptidase S9 prolyl oligopeptidase catalytic" evidence="4">
    <location>
        <begin position="473"/>
        <end position="673"/>
    </location>
</feature>
<dbReference type="GO" id="GO:0004252">
    <property type="term" value="F:serine-type endopeptidase activity"/>
    <property type="evidence" value="ECO:0007669"/>
    <property type="project" value="TreeGrafter"/>
</dbReference>
<keyword evidence="1" id="KW-0378">Hydrolase</keyword>
<feature type="transmembrane region" description="Helical" evidence="2">
    <location>
        <begin position="692"/>
        <end position="710"/>
    </location>
</feature>
<feature type="signal peptide" evidence="3">
    <location>
        <begin position="1"/>
        <end position="18"/>
    </location>
</feature>
<evidence type="ECO:0000259" key="4">
    <source>
        <dbReference type="Pfam" id="PF00326"/>
    </source>
</evidence>
<evidence type="ECO:0000256" key="2">
    <source>
        <dbReference type="SAM" id="Phobius"/>
    </source>
</evidence>
<gene>
    <name evidence="5" type="ORF">OXD698_LOCUS26809</name>
</gene>
<protein>
    <recommendedName>
        <fullName evidence="4">Peptidase S9 prolyl oligopeptidase catalytic domain-containing protein</fullName>
    </recommendedName>
</protein>
<dbReference type="InterPro" id="IPR011042">
    <property type="entry name" value="6-blade_b-propeller_TolB-like"/>
</dbReference>
<sequence>MILKYYFIILLFINIVSSKSKFTLDEFFNYTTFTSLTVAPDDGQSVLIQTLHPIWDRNINEEHLYLHTLSDNNKRLITTQASSFKPKWKGDLIALILTSNSTSRAKKVIASNELQYIHIYSINTDQLVPLMIGTESIHTFIWSTTSTSIYFATRTPWSEEDEETYKNEWKDVIQYREQYRGDTIYRADLENMTLTRIVPLVNISYRVNELICSPDGKQLIYSTKPASSNLERIHDYELFLLDLTNPSLSNPLKLTNNSAIEENLKWSIDGLVFFTVTGKGSVDGEYEDSQGRLYHINITNYRIERWGNQFEGQVNDYILLEGGRQGVVILGQLSTETQLYKQQSFSSELIKQNGWNGTYENIVIASSGNNSSTIVFIHSSYEQPQEVYFINNIDQLNIALPVTSENKLFTERNLPKGKSYRWINKDDKMEIEGILLYPPDKFEEKNLPLFVLIHGGPYEADTNSFRLDWYYCAAMMATEGWLVLQPNYRGSTGYGDEFLRSIRYQIVSRPAKDILYGVDALIHDGIADYTKLTIGGYSYGAYLTNWIITQTTRFNAALSGAGASEHVADWGLTDIPLGSIYMFGGFPWQVPHLYQQEAAIFQIDKVRTPTHIVVPGSDIRVAATENYILERALNSLDIPTKLIVLPDEPHLLGNNPWHEKIKLREEIRWLQKYGHICVSACNETFNSASHHTYIQIHTFTFFLLVLLAYFKN</sequence>
<dbReference type="EMBL" id="CAJOAZ010002711">
    <property type="protein sequence ID" value="CAF3953074.1"/>
    <property type="molecule type" value="Genomic_DNA"/>
</dbReference>
<dbReference type="Pfam" id="PF00326">
    <property type="entry name" value="Peptidase_S9"/>
    <property type="match status" value="1"/>
</dbReference>
<dbReference type="GO" id="GO:0006508">
    <property type="term" value="P:proteolysis"/>
    <property type="evidence" value="ECO:0007669"/>
    <property type="project" value="InterPro"/>
</dbReference>
<proteinExistence type="predicted"/>
<comment type="caution">
    <text evidence="5">The sequence shown here is derived from an EMBL/GenBank/DDBJ whole genome shotgun (WGS) entry which is preliminary data.</text>
</comment>
<dbReference type="AlphaFoldDB" id="A0A819KPK2"/>
<evidence type="ECO:0000313" key="6">
    <source>
        <dbReference type="Proteomes" id="UP000663844"/>
    </source>
</evidence>
<evidence type="ECO:0000313" key="5">
    <source>
        <dbReference type="EMBL" id="CAF3953074.1"/>
    </source>
</evidence>
<dbReference type="PANTHER" id="PTHR42776:SF27">
    <property type="entry name" value="DIPEPTIDYL PEPTIDASE FAMILY MEMBER 6"/>
    <property type="match status" value="1"/>
</dbReference>
<dbReference type="Gene3D" id="2.120.10.30">
    <property type="entry name" value="TolB, C-terminal domain"/>
    <property type="match status" value="1"/>
</dbReference>
<feature type="chain" id="PRO_5032857136" description="Peptidase S9 prolyl oligopeptidase catalytic domain-containing protein" evidence="3">
    <location>
        <begin position="19"/>
        <end position="712"/>
    </location>
</feature>
<reference evidence="5" key="1">
    <citation type="submission" date="2021-02" db="EMBL/GenBank/DDBJ databases">
        <authorList>
            <person name="Nowell W R."/>
        </authorList>
    </citation>
    <scope>NUCLEOTIDE SEQUENCE</scope>
</reference>
<keyword evidence="2" id="KW-1133">Transmembrane helix</keyword>
<accession>A0A819KPK2</accession>